<evidence type="ECO:0000259" key="2">
    <source>
        <dbReference type="Pfam" id="PF01757"/>
    </source>
</evidence>
<dbReference type="EMBL" id="BTRK01000002">
    <property type="protein sequence ID" value="GMR34714.1"/>
    <property type="molecule type" value="Genomic_DNA"/>
</dbReference>
<keyword evidence="1" id="KW-1133">Transmembrane helix</keyword>
<keyword evidence="1" id="KW-0472">Membrane</keyword>
<sequence>STYCTFYFKRFRRILPLSIMVVLLCVIANASLQTGYEFSNGMKSALYSMFFVKNLQTSDIDEDYFQALENSDDFFTHFWSLCVEIQFYLLAPLLLHLFKPNTDRAFICFTYMTVITAVSFTFSLLSDPQETFDSILARLWQFLFGAMIWYRLLEGTLRFYTTFCPALLLAIRSNSVLLCHESLQVIGDSSYSLYLIHWPVVCVLDIFDIEAWHCNRHILFCIISIYFLIHLKFVFRYPTLSINSTIVLVSGLYIATLLVICVGTHI</sequence>
<accession>A0AAN5CAC9</accession>
<name>A0AAN5CAC9_9BILA</name>
<evidence type="ECO:0000313" key="3">
    <source>
        <dbReference type="EMBL" id="GMR34714.1"/>
    </source>
</evidence>
<dbReference type="InterPro" id="IPR002656">
    <property type="entry name" value="Acyl_transf_3_dom"/>
</dbReference>
<proteinExistence type="predicted"/>
<feature type="transmembrane region" description="Helical" evidence="1">
    <location>
        <begin position="105"/>
        <end position="125"/>
    </location>
</feature>
<reference evidence="4" key="1">
    <citation type="submission" date="2022-10" db="EMBL/GenBank/DDBJ databases">
        <title>Genome assembly of Pristionchus species.</title>
        <authorList>
            <person name="Yoshida K."/>
            <person name="Sommer R.J."/>
        </authorList>
    </citation>
    <scope>NUCLEOTIDE SEQUENCE [LARGE SCALE GENOMIC DNA]</scope>
    <source>
        <strain evidence="4">RS5460</strain>
    </source>
</reference>
<feature type="transmembrane region" description="Helical" evidence="1">
    <location>
        <begin position="131"/>
        <end position="150"/>
    </location>
</feature>
<dbReference type="InterPro" id="IPR050879">
    <property type="entry name" value="Acyltransferase_3"/>
</dbReference>
<comment type="caution">
    <text evidence="3">The sequence shown here is derived from an EMBL/GenBank/DDBJ whole genome shotgun (WGS) entry which is preliminary data.</text>
</comment>
<evidence type="ECO:0000256" key="1">
    <source>
        <dbReference type="SAM" id="Phobius"/>
    </source>
</evidence>
<feature type="transmembrane region" description="Helical" evidence="1">
    <location>
        <begin position="218"/>
        <end position="235"/>
    </location>
</feature>
<feature type="transmembrane region" description="Helical" evidence="1">
    <location>
        <begin position="241"/>
        <end position="262"/>
    </location>
</feature>
<dbReference type="PANTHER" id="PTHR23028">
    <property type="entry name" value="ACETYLTRANSFERASE"/>
    <property type="match status" value="1"/>
</dbReference>
<dbReference type="PANTHER" id="PTHR23028:SF127">
    <property type="entry name" value="ACYL_TRANSF_3 DOMAIN-CONTAINING PROTEIN-RELATED"/>
    <property type="match status" value="1"/>
</dbReference>
<keyword evidence="1" id="KW-0812">Transmembrane</keyword>
<feature type="transmembrane region" description="Helical" evidence="1">
    <location>
        <begin position="78"/>
        <end position="98"/>
    </location>
</feature>
<dbReference type="GO" id="GO:0016747">
    <property type="term" value="F:acyltransferase activity, transferring groups other than amino-acyl groups"/>
    <property type="evidence" value="ECO:0007669"/>
    <property type="project" value="InterPro"/>
</dbReference>
<feature type="non-terminal residue" evidence="3">
    <location>
        <position position="1"/>
    </location>
</feature>
<keyword evidence="4" id="KW-1185">Reference proteome</keyword>
<dbReference type="Proteomes" id="UP001328107">
    <property type="component" value="Unassembled WGS sequence"/>
</dbReference>
<protein>
    <recommendedName>
        <fullName evidence="2">Acyltransferase 3 domain-containing protein</fullName>
    </recommendedName>
</protein>
<dbReference type="GO" id="GO:0000271">
    <property type="term" value="P:polysaccharide biosynthetic process"/>
    <property type="evidence" value="ECO:0007669"/>
    <property type="project" value="TreeGrafter"/>
</dbReference>
<dbReference type="AlphaFoldDB" id="A0AAN5CAC9"/>
<organism evidence="3 4">
    <name type="scientific">Pristionchus mayeri</name>
    <dbReference type="NCBI Taxonomy" id="1317129"/>
    <lineage>
        <taxon>Eukaryota</taxon>
        <taxon>Metazoa</taxon>
        <taxon>Ecdysozoa</taxon>
        <taxon>Nematoda</taxon>
        <taxon>Chromadorea</taxon>
        <taxon>Rhabditida</taxon>
        <taxon>Rhabditina</taxon>
        <taxon>Diplogasteromorpha</taxon>
        <taxon>Diplogasteroidea</taxon>
        <taxon>Neodiplogasteridae</taxon>
        <taxon>Pristionchus</taxon>
    </lineage>
</organism>
<evidence type="ECO:0000313" key="4">
    <source>
        <dbReference type="Proteomes" id="UP001328107"/>
    </source>
</evidence>
<feature type="domain" description="Acyltransferase 3" evidence="2">
    <location>
        <begin position="3"/>
        <end position="166"/>
    </location>
</feature>
<dbReference type="GO" id="GO:0016020">
    <property type="term" value="C:membrane"/>
    <property type="evidence" value="ECO:0007669"/>
    <property type="project" value="TreeGrafter"/>
</dbReference>
<dbReference type="Pfam" id="PF01757">
    <property type="entry name" value="Acyl_transf_3"/>
    <property type="match status" value="1"/>
</dbReference>
<feature type="transmembrane region" description="Helical" evidence="1">
    <location>
        <begin position="14"/>
        <end position="32"/>
    </location>
</feature>
<gene>
    <name evidence="3" type="ORF">PMAYCL1PPCAC_04907</name>
</gene>